<name>A0A9D2BZN0_9FIRM</name>
<gene>
    <name evidence="2" type="ORF">H9841_10640</name>
</gene>
<reference evidence="2" key="1">
    <citation type="journal article" date="2021" name="PeerJ">
        <title>Extensive microbial diversity within the chicken gut microbiome revealed by metagenomics and culture.</title>
        <authorList>
            <person name="Gilroy R."/>
            <person name="Ravi A."/>
            <person name="Getino M."/>
            <person name="Pursley I."/>
            <person name="Horton D.L."/>
            <person name="Alikhan N.F."/>
            <person name="Baker D."/>
            <person name="Gharbi K."/>
            <person name="Hall N."/>
            <person name="Watson M."/>
            <person name="Adriaenssens E.M."/>
            <person name="Foster-Nyarko E."/>
            <person name="Jarju S."/>
            <person name="Secka A."/>
            <person name="Antonio M."/>
            <person name="Oren A."/>
            <person name="Chaudhuri R.R."/>
            <person name="La Ragione R."/>
            <person name="Hildebrand F."/>
            <person name="Pallen M.J."/>
        </authorList>
    </citation>
    <scope>NUCLEOTIDE SEQUENCE</scope>
    <source>
        <strain evidence="2">ChiBcec16_6824</strain>
    </source>
</reference>
<dbReference type="EMBL" id="DXDX01000194">
    <property type="protein sequence ID" value="HIY22339.1"/>
    <property type="molecule type" value="Genomic_DNA"/>
</dbReference>
<keyword evidence="1" id="KW-0812">Transmembrane</keyword>
<accession>A0A9D2BZN0</accession>
<evidence type="ECO:0000313" key="2">
    <source>
        <dbReference type="EMBL" id="HIY22339.1"/>
    </source>
</evidence>
<protein>
    <submittedName>
        <fullName evidence="2">DUF2812 domain-containing protein</fullName>
    </submittedName>
</protein>
<dbReference type="Proteomes" id="UP000823868">
    <property type="component" value="Unassembled WGS sequence"/>
</dbReference>
<keyword evidence="1" id="KW-1133">Transmembrane helix</keyword>
<feature type="transmembrane region" description="Helical" evidence="1">
    <location>
        <begin position="120"/>
        <end position="140"/>
    </location>
</feature>
<organism evidence="2 3">
    <name type="scientific">Candidatus Flavonifractor merdigallinarum</name>
    <dbReference type="NCBI Taxonomy" id="2838589"/>
    <lineage>
        <taxon>Bacteria</taxon>
        <taxon>Bacillati</taxon>
        <taxon>Bacillota</taxon>
        <taxon>Clostridia</taxon>
        <taxon>Eubacteriales</taxon>
        <taxon>Oscillospiraceae</taxon>
        <taxon>Flavonifractor</taxon>
    </lineage>
</organism>
<dbReference type="InterPro" id="IPR021359">
    <property type="entry name" value="DUF2812"/>
</dbReference>
<sequence>MKRYAFALFLDADYKALEDWLNRQAERGWELERFRLGMWAVLVPRTHTEVTYNVDLTPPGREEEREEEYRQLCADAGWQLVGKAGSKRIYQSKQGRTAIPLQTDSELEEKQFRACVSHPALSAALRLVLLLFFLVGLNLLTYHRPVYWFELALHPLTLVVLGLMLLQLLWHLTMGLHAWRYGRAIRRAEEQGKPFPRPSLGRARLRGGLEGLSNLVLVVLLVLYVPFSFETSRQEVPLNQLDGTGLITAADFGYAGAPNDVVWLDGGPFLHSVSLIQSLGPDGVLYSERFQSRWPWLAWQVFGELRGQEQWDTHRKICCGSGESTILPITVPGAEEAILFQCERGQYLLLRKGNVVVRLMGDLDFTDERLLARIEAVISANEGV</sequence>
<comment type="caution">
    <text evidence="2">The sequence shown here is derived from an EMBL/GenBank/DDBJ whole genome shotgun (WGS) entry which is preliminary data.</text>
</comment>
<dbReference type="Pfam" id="PF11193">
    <property type="entry name" value="DUF2812"/>
    <property type="match status" value="1"/>
</dbReference>
<feature type="transmembrane region" description="Helical" evidence="1">
    <location>
        <begin position="212"/>
        <end position="229"/>
    </location>
</feature>
<dbReference type="AlphaFoldDB" id="A0A9D2BZN0"/>
<feature type="transmembrane region" description="Helical" evidence="1">
    <location>
        <begin position="146"/>
        <end position="170"/>
    </location>
</feature>
<proteinExistence type="predicted"/>
<reference evidence="2" key="2">
    <citation type="submission" date="2021-04" db="EMBL/GenBank/DDBJ databases">
        <authorList>
            <person name="Gilroy R."/>
        </authorList>
    </citation>
    <scope>NUCLEOTIDE SEQUENCE</scope>
    <source>
        <strain evidence="2">ChiBcec16_6824</strain>
    </source>
</reference>
<evidence type="ECO:0000313" key="3">
    <source>
        <dbReference type="Proteomes" id="UP000823868"/>
    </source>
</evidence>
<keyword evidence="1" id="KW-0472">Membrane</keyword>
<evidence type="ECO:0000256" key="1">
    <source>
        <dbReference type="SAM" id="Phobius"/>
    </source>
</evidence>